<reference evidence="4" key="1">
    <citation type="journal article" date="2019" name="Int. J. Syst. Evol. Microbiol.">
        <title>The Global Catalogue of Microorganisms (GCM) 10K type strain sequencing project: providing services to taxonomists for standard genome sequencing and annotation.</title>
        <authorList>
            <consortium name="The Broad Institute Genomics Platform"/>
            <consortium name="The Broad Institute Genome Sequencing Center for Infectious Disease"/>
            <person name="Wu L."/>
            <person name="Ma J."/>
        </authorList>
    </citation>
    <scope>NUCLEOTIDE SEQUENCE [LARGE SCALE GENOMIC DNA]</scope>
    <source>
        <strain evidence="4">JCM 6921</strain>
    </source>
</reference>
<keyword evidence="4" id="KW-1185">Reference proteome</keyword>
<dbReference type="InterPro" id="IPR002734">
    <property type="entry name" value="RibDG_C"/>
</dbReference>
<protein>
    <recommendedName>
        <fullName evidence="2">Bacterial bifunctional deaminase-reductase C-terminal domain-containing protein</fullName>
    </recommendedName>
</protein>
<name>A0ABP5W093_9ACTN</name>
<evidence type="ECO:0000313" key="3">
    <source>
        <dbReference type="EMBL" id="GAA2416426.1"/>
    </source>
</evidence>
<dbReference type="InterPro" id="IPR024072">
    <property type="entry name" value="DHFR-like_dom_sf"/>
</dbReference>
<organism evidence="3 4">
    <name type="scientific">Streptomyces glaucosporus</name>
    <dbReference type="NCBI Taxonomy" id="284044"/>
    <lineage>
        <taxon>Bacteria</taxon>
        <taxon>Bacillati</taxon>
        <taxon>Actinomycetota</taxon>
        <taxon>Actinomycetes</taxon>
        <taxon>Kitasatosporales</taxon>
        <taxon>Streptomycetaceae</taxon>
        <taxon>Streptomyces</taxon>
    </lineage>
</organism>
<sequence length="333" mass="35129">MLGRTPGAPGKTCRAVTDRPVPREWASAPSGARGVGPWTGCVRDKKGKRRIPPEFIYYSAGLVPIAAVTDVTADACGPRFRPAAPAVPEGLGGGTRPRVTHITRPGPGGAMSPQRRGGPHCRDPGTEKDGRGASSVRIVICEFISLDGVVQAPGGPEEDTDGGFSHGGWTHPFFDPEVVGGAFDDTVSRAGALLFGRRTWQTMAAAWPGRAGDPFADRMNSLPKYVVSRTLGDDELTWNNTTRIPGDEAVARIRELRGEDGGDAVVMGSATLARTLLHEALADELRLMVMPVLLGGGKRIFPDDGALRTLELVSTVTSGTGVNVCTYRPVAGR</sequence>
<proteinExistence type="predicted"/>
<comment type="caution">
    <text evidence="3">The sequence shown here is derived from an EMBL/GenBank/DDBJ whole genome shotgun (WGS) entry which is preliminary data.</text>
</comment>
<dbReference type="Proteomes" id="UP001500058">
    <property type="component" value="Unassembled WGS sequence"/>
</dbReference>
<accession>A0ABP5W093</accession>
<dbReference type="SUPFAM" id="SSF53597">
    <property type="entry name" value="Dihydrofolate reductase-like"/>
    <property type="match status" value="1"/>
</dbReference>
<feature type="compositionally biased region" description="Basic and acidic residues" evidence="1">
    <location>
        <begin position="120"/>
        <end position="131"/>
    </location>
</feature>
<gene>
    <name evidence="3" type="ORF">GCM10010420_53270</name>
</gene>
<dbReference type="Gene3D" id="3.40.430.10">
    <property type="entry name" value="Dihydrofolate Reductase, subunit A"/>
    <property type="match status" value="1"/>
</dbReference>
<dbReference type="EMBL" id="BAAATJ010000037">
    <property type="protein sequence ID" value="GAA2416426.1"/>
    <property type="molecule type" value="Genomic_DNA"/>
</dbReference>
<dbReference type="PANTHER" id="PTHR38011:SF2">
    <property type="entry name" value="BIFUNCTIONAL DEAMINASE-REDUCTASE DOMAIN PROTEIN"/>
    <property type="match status" value="1"/>
</dbReference>
<dbReference type="Pfam" id="PF01872">
    <property type="entry name" value="RibD_C"/>
    <property type="match status" value="1"/>
</dbReference>
<feature type="region of interest" description="Disordered" evidence="1">
    <location>
        <begin position="86"/>
        <end position="132"/>
    </location>
</feature>
<feature type="domain" description="Bacterial bifunctional deaminase-reductase C-terminal" evidence="2">
    <location>
        <begin position="141"/>
        <end position="322"/>
    </location>
</feature>
<evidence type="ECO:0000259" key="2">
    <source>
        <dbReference type="Pfam" id="PF01872"/>
    </source>
</evidence>
<dbReference type="PANTHER" id="PTHR38011">
    <property type="entry name" value="DIHYDROFOLATE REDUCTASE FAMILY PROTEIN (AFU_ORTHOLOGUE AFUA_8G06820)"/>
    <property type="match status" value="1"/>
</dbReference>
<evidence type="ECO:0000313" key="4">
    <source>
        <dbReference type="Proteomes" id="UP001500058"/>
    </source>
</evidence>
<dbReference type="InterPro" id="IPR050765">
    <property type="entry name" value="Riboflavin_Biosynth_HTPR"/>
</dbReference>
<evidence type="ECO:0000256" key="1">
    <source>
        <dbReference type="SAM" id="MobiDB-lite"/>
    </source>
</evidence>